<dbReference type="AlphaFoldDB" id="A0A0A9C849"/>
<reference evidence="2" key="2">
    <citation type="journal article" date="2015" name="Data Brief">
        <title>Shoot transcriptome of the giant reed, Arundo donax.</title>
        <authorList>
            <person name="Barrero R.A."/>
            <person name="Guerrero F.D."/>
            <person name="Moolhuijzen P."/>
            <person name="Goolsby J.A."/>
            <person name="Tidwell J."/>
            <person name="Bellgard S.E."/>
            <person name="Bellgard M.I."/>
        </authorList>
    </citation>
    <scope>NUCLEOTIDE SEQUENCE</scope>
    <source>
        <tissue evidence="2">Shoot tissue taken approximately 20 cm above the soil surface</tissue>
    </source>
</reference>
<reference evidence="2" key="1">
    <citation type="submission" date="2014-09" db="EMBL/GenBank/DDBJ databases">
        <authorList>
            <person name="Magalhaes I.L.F."/>
            <person name="Oliveira U."/>
            <person name="Santos F.R."/>
            <person name="Vidigal T.H.D.A."/>
            <person name="Brescovit A.D."/>
            <person name="Santos A.J."/>
        </authorList>
    </citation>
    <scope>NUCLEOTIDE SEQUENCE</scope>
    <source>
        <tissue evidence="2">Shoot tissue taken approximately 20 cm above the soil surface</tissue>
    </source>
</reference>
<organism evidence="2">
    <name type="scientific">Arundo donax</name>
    <name type="common">Giant reed</name>
    <name type="synonym">Donax arundinaceus</name>
    <dbReference type="NCBI Taxonomy" id="35708"/>
    <lineage>
        <taxon>Eukaryota</taxon>
        <taxon>Viridiplantae</taxon>
        <taxon>Streptophyta</taxon>
        <taxon>Embryophyta</taxon>
        <taxon>Tracheophyta</taxon>
        <taxon>Spermatophyta</taxon>
        <taxon>Magnoliopsida</taxon>
        <taxon>Liliopsida</taxon>
        <taxon>Poales</taxon>
        <taxon>Poaceae</taxon>
        <taxon>PACMAD clade</taxon>
        <taxon>Arundinoideae</taxon>
        <taxon>Arundineae</taxon>
        <taxon>Arundo</taxon>
    </lineage>
</organism>
<sequence>MNGRADTWLRGTGIMLKTPLPSRYTFCSMVRDRFAEISSFDAMKQFQGIQQLSTISQYIDNFEEAMVLMKRDNPYIQEPFFTAAFIRGLKLEIKQFVKCHKPSSLLEAYWYARHLENTGPPRKTQLSLPAPRNSSFGRNSSWRDARPKTPNNTLEGNKEPKKRYFCKEARFYGHKCKYGKSIHAIVVDSDQGEGDTSADYRWFSNKIS</sequence>
<name>A0A0A9C849_ARUDO</name>
<feature type="region of interest" description="Disordered" evidence="1">
    <location>
        <begin position="121"/>
        <end position="158"/>
    </location>
</feature>
<protein>
    <recommendedName>
        <fullName evidence="3">Retrotransposon gag domain-containing protein</fullName>
    </recommendedName>
</protein>
<evidence type="ECO:0008006" key="3">
    <source>
        <dbReference type="Google" id="ProtNLM"/>
    </source>
</evidence>
<evidence type="ECO:0000256" key="1">
    <source>
        <dbReference type="SAM" id="MobiDB-lite"/>
    </source>
</evidence>
<dbReference type="EMBL" id="GBRH01230208">
    <property type="protein sequence ID" value="JAD67687.1"/>
    <property type="molecule type" value="Transcribed_RNA"/>
</dbReference>
<accession>A0A0A9C849</accession>
<feature type="compositionally biased region" description="Polar residues" evidence="1">
    <location>
        <begin position="124"/>
        <end position="140"/>
    </location>
</feature>
<proteinExistence type="predicted"/>
<evidence type="ECO:0000313" key="2">
    <source>
        <dbReference type="EMBL" id="JAD67687.1"/>
    </source>
</evidence>